<name>A0A9P8RN84_9PEZI</name>
<dbReference type="AlphaFoldDB" id="A0A9P8RN84"/>
<dbReference type="InterPro" id="IPR049545">
    <property type="entry name" value="Gta3_dom"/>
</dbReference>
<protein>
    <recommendedName>
        <fullName evidence="2">Glutamyl-tRNA amidotransferase complex subunit Gta3 domain-containing protein</fullName>
    </recommendedName>
</protein>
<keyword evidence="4" id="KW-1185">Reference proteome</keyword>
<dbReference type="EMBL" id="JAGHQM010000846">
    <property type="protein sequence ID" value="KAH0558437.1"/>
    <property type="molecule type" value="Genomic_DNA"/>
</dbReference>
<evidence type="ECO:0000313" key="3">
    <source>
        <dbReference type="EMBL" id="KAH0558437.1"/>
    </source>
</evidence>
<dbReference type="Proteomes" id="UP000750711">
    <property type="component" value="Unassembled WGS sequence"/>
</dbReference>
<accession>A0A9P8RN84</accession>
<organism evidence="3 4">
    <name type="scientific">Trichoglossum hirsutum</name>
    <dbReference type="NCBI Taxonomy" id="265104"/>
    <lineage>
        <taxon>Eukaryota</taxon>
        <taxon>Fungi</taxon>
        <taxon>Dikarya</taxon>
        <taxon>Ascomycota</taxon>
        <taxon>Pezizomycotina</taxon>
        <taxon>Geoglossomycetes</taxon>
        <taxon>Geoglossales</taxon>
        <taxon>Geoglossaceae</taxon>
        <taxon>Trichoglossum</taxon>
    </lineage>
</organism>
<reference evidence="3" key="1">
    <citation type="submission" date="2021-03" db="EMBL/GenBank/DDBJ databases">
        <title>Comparative genomics and phylogenomic investigation of the class Geoglossomycetes provide insights into ecological specialization and systematics.</title>
        <authorList>
            <person name="Melie T."/>
            <person name="Pirro S."/>
            <person name="Miller A.N."/>
            <person name="Quandt A."/>
        </authorList>
    </citation>
    <scope>NUCLEOTIDE SEQUENCE</scope>
    <source>
        <strain evidence="3">CAQ_001_2017</strain>
    </source>
</reference>
<comment type="caution">
    <text evidence="3">The sequence shown here is derived from an EMBL/GenBank/DDBJ whole genome shotgun (WGS) entry which is preliminary data.</text>
</comment>
<feature type="region of interest" description="Disordered" evidence="1">
    <location>
        <begin position="188"/>
        <end position="211"/>
    </location>
</feature>
<evidence type="ECO:0000256" key="1">
    <source>
        <dbReference type="SAM" id="MobiDB-lite"/>
    </source>
</evidence>
<proteinExistence type="predicted"/>
<evidence type="ECO:0000313" key="4">
    <source>
        <dbReference type="Proteomes" id="UP000750711"/>
    </source>
</evidence>
<gene>
    <name evidence="3" type="ORF">GP486_004906</name>
</gene>
<feature type="domain" description="Glutamyl-tRNA amidotransferase complex subunit Gta3" evidence="2">
    <location>
        <begin position="103"/>
        <end position="156"/>
    </location>
</feature>
<sequence length="236" mass="26190">MPSDRDKPRFILGPSQLLGDLATAPPATLLLYDEALNGIKMVPRWGSGRLFRLWPLAKFPPSPTKEGGARRNYSDSSRRTTDISSILSKPSWSVQSLLPSRTPASTRVTSEQLRHLLRLSALPPPRSLREETQMLETLDSQLHFVRQIQSLKADLVAPLKSIRDESAAADSECGIGYEELKGALGTEDIKRANSPARQRSAVLDPSDESKEAEDWDVLGQAKLRVGRYFVVETVKE</sequence>
<feature type="region of interest" description="Disordered" evidence="1">
    <location>
        <begin position="62"/>
        <end position="81"/>
    </location>
</feature>
<evidence type="ECO:0000259" key="2">
    <source>
        <dbReference type="Pfam" id="PF20978"/>
    </source>
</evidence>
<feature type="compositionally biased region" description="Basic and acidic residues" evidence="1">
    <location>
        <begin position="67"/>
        <end position="81"/>
    </location>
</feature>
<dbReference type="Pfam" id="PF20978">
    <property type="entry name" value="Gta3"/>
    <property type="match status" value="1"/>
</dbReference>